<accession>A0A7Z7B273</accession>
<feature type="signal peptide" evidence="1">
    <location>
        <begin position="1"/>
        <end position="18"/>
    </location>
</feature>
<feature type="chain" id="PRO_5031469101" evidence="1">
    <location>
        <begin position="19"/>
        <end position="54"/>
    </location>
</feature>
<sequence length="54" mass="5596">MMSVNRATACVTSAIVFAAFSANTGGLAPANHPLTFLTEACHGPEVIQSRPHLS</sequence>
<dbReference type="EMBL" id="FNDI01000003">
    <property type="protein sequence ID" value="SDH26076.1"/>
    <property type="molecule type" value="Genomic_DNA"/>
</dbReference>
<keyword evidence="3" id="KW-1185">Reference proteome</keyword>
<evidence type="ECO:0000313" key="3">
    <source>
        <dbReference type="Proteomes" id="UP000198900"/>
    </source>
</evidence>
<name>A0A7Z7B273_9BURK</name>
<gene>
    <name evidence="2" type="ORF">SAMN04487926_103119</name>
</gene>
<evidence type="ECO:0000256" key="1">
    <source>
        <dbReference type="SAM" id="SignalP"/>
    </source>
</evidence>
<protein>
    <submittedName>
        <fullName evidence="2">Uncharacterized protein</fullName>
    </submittedName>
</protein>
<dbReference type="AlphaFoldDB" id="A0A7Z7B273"/>
<keyword evidence="1" id="KW-0732">Signal</keyword>
<comment type="caution">
    <text evidence="2">The sequence shown here is derived from an EMBL/GenBank/DDBJ whole genome shotgun (WGS) entry which is preliminary data.</text>
</comment>
<evidence type="ECO:0000313" key="2">
    <source>
        <dbReference type="EMBL" id="SDH26076.1"/>
    </source>
</evidence>
<reference evidence="2" key="1">
    <citation type="submission" date="2016-10" db="EMBL/GenBank/DDBJ databases">
        <authorList>
            <person name="Varghese N."/>
            <person name="Submissions S."/>
        </authorList>
    </citation>
    <scope>NUCLEOTIDE SEQUENCE [LARGE SCALE GENOMIC DNA]</scope>
    <source>
        <strain evidence="2">YR281</strain>
    </source>
</reference>
<organism evidence="2 3">
    <name type="scientific">Paraburkholderia steynii</name>
    <dbReference type="NCBI Taxonomy" id="1245441"/>
    <lineage>
        <taxon>Bacteria</taxon>
        <taxon>Pseudomonadati</taxon>
        <taxon>Pseudomonadota</taxon>
        <taxon>Betaproteobacteria</taxon>
        <taxon>Burkholderiales</taxon>
        <taxon>Burkholderiaceae</taxon>
        <taxon>Paraburkholderia</taxon>
    </lineage>
</organism>
<proteinExistence type="predicted"/>
<dbReference type="Proteomes" id="UP000198900">
    <property type="component" value="Unassembled WGS sequence"/>
</dbReference>